<name>A0ABU7GX24_9PSED</name>
<keyword evidence="2" id="KW-1185">Reference proteome</keyword>
<protein>
    <submittedName>
        <fullName evidence="1">Tail fiber assembly protein</fullName>
    </submittedName>
</protein>
<gene>
    <name evidence="1" type="ORF">V0R55_24575</name>
</gene>
<evidence type="ECO:0000313" key="2">
    <source>
        <dbReference type="Proteomes" id="UP001329505"/>
    </source>
</evidence>
<evidence type="ECO:0000313" key="1">
    <source>
        <dbReference type="EMBL" id="MEE1883343.1"/>
    </source>
</evidence>
<reference evidence="1 2" key="1">
    <citation type="submission" date="2024-01" db="EMBL/GenBank/DDBJ databases">
        <title>Unpublished Manusciprt.</title>
        <authorList>
            <person name="Duman M."/>
            <person name="Valdes E.G."/>
            <person name="Ajmi N."/>
            <person name="Altun S."/>
            <person name="Saticioglu I.B."/>
        </authorList>
    </citation>
    <scope>NUCLEOTIDE SEQUENCE [LARGE SCALE GENOMIC DNA]</scope>
    <source>
        <strain evidence="1 2">139P</strain>
    </source>
</reference>
<proteinExistence type="predicted"/>
<dbReference type="EMBL" id="JAZDQQ010000032">
    <property type="protein sequence ID" value="MEE1883343.1"/>
    <property type="molecule type" value="Genomic_DNA"/>
</dbReference>
<dbReference type="RefSeq" id="WP_330126521.1">
    <property type="nucleotide sequence ID" value="NZ_JAZDQQ010000032.1"/>
</dbReference>
<dbReference type="Proteomes" id="UP001329505">
    <property type="component" value="Unassembled WGS sequence"/>
</dbReference>
<comment type="caution">
    <text evidence="1">The sequence shown here is derived from an EMBL/GenBank/DDBJ whole genome shotgun (WGS) entry which is preliminary data.</text>
</comment>
<accession>A0ABU7GX24</accession>
<dbReference type="Pfam" id="PF02413">
    <property type="entry name" value="Caudo_TAP"/>
    <property type="match status" value="1"/>
</dbReference>
<sequence length="135" mass="14408">MPYAANGGVSSDPLPDSIQITTEQYREAIAGMCDGLTVSIKDGALSLVSSAAPEKLPPTDDELRVAALARRDQLLAVAALRIAPLQDAADLGTPTETEAEALIAWKQYRVDLNRIEQQDGYPAEVIWPSMPDSSA</sequence>
<dbReference type="InterPro" id="IPR003458">
    <property type="entry name" value="Phage_T4_Gp38_tail_assem"/>
</dbReference>
<organism evidence="1 2">
    <name type="scientific">Pseudomonas soli</name>
    <dbReference type="NCBI Taxonomy" id="1306993"/>
    <lineage>
        <taxon>Bacteria</taxon>
        <taxon>Pseudomonadati</taxon>
        <taxon>Pseudomonadota</taxon>
        <taxon>Gammaproteobacteria</taxon>
        <taxon>Pseudomonadales</taxon>
        <taxon>Pseudomonadaceae</taxon>
        <taxon>Pseudomonas</taxon>
    </lineage>
</organism>